<accession>A0A165F8I3</accession>
<dbReference type="Pfam" id="PF09334">
    <property type="entry name" value="tRNA-synt_1g"/>
    <property type="match status" value="1"/>
</dbReference>
<keyword evidence="10" id="KW-0808">Transferase</keyword>
<dbReference type="Gene3D" id="3.40.50.620">
    <property type="entry name" value="HUPs"/>
    <property type="match status" value="1"/>
</dbReference>
<feature type="non-terminal residue" evidence="10">
    <location>
        <position position="412"/>
    </location>
</feature>
<name>A0A165F8I3_EXIGL</name>
<keyword evidence="6 8" id="KW-0030">Aminoacyl-tRNA synthetase</keyword>
<evidence type="ECO:0000256" key="3">
    <source>
        <dbReference type="ARBA" id="ARBA00022741"/>
    </source>
</evidence>
<evidence type="ECO:0000256" key="4">
    <source>
        <dbReference type="ARBA" id="ARBA00022840"/>
    </source>
</evidence>
<sequence>MDNVLENKGTGVVTSVPSDSPDDYATLMDLRKKPEFYKIQPAWAALDPVPVLSTPTYGDMTAPALVAAMKIQSQKDKTQLTEAKAIAYKEGFYNGTMVVGEFKGESVQDAKPKVRAQMIKEGLALPYAEPEGLVVSRSGDECVVSLMDQWYLDYGEAKWKTQAEDLLAQMETYGTETRNSFQAVLNWLNQWACARSFGLGSKVPWDNTFLVESLSDSTIYMSYYTVAHLLQGGVFDGSKTGPLGVTPDQLTDEVWEYIYCDGPFPSPAPLPKEKADAMKWEFQYWYPMDIRSSGKDLIPNHLTFCVYNHAAIFDRKYWPRSMRANGHLTINGSKMSKSKGNFMTLRETVEKFGADAARLALADAGDSIEDANFDEKNANASILRIFTLIEWCKEIVTEAPNMRRGEKNFHDR</sequence>
<evidence type="ECO:0000256" key="5">
    <source>
        <dbReference type="ARBA" id="ARBA00022917"/>
    </source>
</evidence>
<keyword evidence="5 8" id="KW-0648">Protein biosynthesis</keyword>
<comment type="catalytic activity">
    <reaction evidence="7">
        <text>tRNA(Leu) + L-leucine + ATP = L-leucyl-tRNA(Leu) + AMP + diphosphate</text>
        <dbReference type="Rhea" id="RHEA:11688"/>
        <dbReference type="Rhea" id="RHEA-COMP:9613"/>
        <dbReference type="Rhea" id="RHEA-COMP:9622"/>
        <dbReference type="ChEBI" id="CHEBI:30616"/>
        <dbReference type="ChEBI" id="CHEBI:33019"/>
        <dbReference type="ChEBI" id="CHEBI:57427"/>
        <dbReference type="ChEBI" id="CHEBI:78442"/>
        <dbReference type="ChEBI" id="CHEBI:78494"/>
        <dbReference type="ChEBI" id="CHEBI:456215"/>
        <dbReference type="EC" id="6.1.1.4"/>
    </reaction>
</comment>
<dbReference type="GO" id="GO:0004823">
    <property type="term" value="F:leucine-tRNA ligase activity"/>
    <property type="evidence" value="ECO:0007669"/>
    <property type="project" value="UniProtKB-EC"/>
</dbReference>
<evidence type="ECO:0000256" key="8">
    <source>
        <dbReference type="RuleBase" id="RU363039"/>
    </source>
</evidence>
<dbReference type="InterPro" id="IPR009008">
    <property type="entry name" value="Val/Leu/Ile-tRNA-synth_edit"/>
</dbReference>
<comment type="similarity">
    <text evidence="1 8">Belongs to the class-I aminoacyl-tRNA synthetase family.</text>
</comment>
<dbReference type="InParanoid" id="A0A165F8I3"/>
<dbReference type="SUPFAM" id="SSF50677">
    <property type="entry name" value="ValRS/IleRS/LeuRS editing domain"/>
    <property type="match status" value="1"/>
</dbReference>
<dbReference type="InterPro" id="IPR015413">
    <property type="entry name" value="Methionyl/Leucyl_tRNA_Synth"/>
</dbReference>
<proteinExistence type="inferred from homology"/>
<organism evidence="10 11">
    <name type="scientific">Exidia glandulosa HHB12029</name>
    <dbReference type="NCBI Taxonomy" id="1314781"/>
    <lineage>
        <taxon>Eukaryota</taxon>
        <taxon>Fungi</taxon>
        <taxon>Dikarya</taxon>
        <taxon>Basidiomycota</taxon>
        <taxon>Agaricomycotina</taxon>
        <taxon>Agaricomycetes</taxon>
        <taxon>Auriculariales</taxon>
        <taxon>Exidiaceae</taxon>
        <taxon>Exidia</taxon>
    </lineage>
</organism>
<dbReference type="STRING" id="1314781.A0A165F8I3"/>
<dbReference type="GO" id="GO:0002161">
    <property type="term" value="F:aminoacyl-tRNA deacylase activity"/>
    <property type="evidence" value="ECO:0007669"/>
    <property type="project" value="InterPro"/>
</dbReference>
<reference evidence="10 11" key="1">
    <citation type="journal article" date="2016" name="Mol. Biol. Evol.">
        <title>Comparative Genomics of Early-Diverging Mushroom-Forming Fungi Provides Insights into the Origins of Lignocellulose Decay Capabilities.</title>
        <authorList>
            <person name="Nagy L.G."/>
            <person name="Riley R."/>
            <person name="Tritt A."/>
            <person name="Adam C."/>
            <person name="Daum C."/>
            <person name="Floudas D."/>
            <person name="Sun H."/>
            <person name="Yadav J.S."/>
            <person name="Pangilinan J."/>
            <person name="Larsson K.H."/>
            <person name="Matsuura K."/>
            <person name="Barry K."/>
            <person name="Labutti K."/>
            <person name="Kuo R."/>
            <person name="Ohm R.A."/>
            <person name="Bhattacharya S.S."/>
            <person name="Shirouzu T."/>
            <person name="Yoshinaga Y."/>
            <person name="Martin F.M."/>
            <person name="Grigoriev I.V."/>
            <person name="Hibbett D.S."/>
        </authorList>
    </citation>
    <scope>NUCLEOTIDE SEQUENCE [LARGE SCALE GENOMIC DNA]</scope>
    <source>
        <strain evidence="10 11">HHB12029</strain>
    </source>
</reference>
<evidence type="ECO:0000313" key="10">
    <source>
        <dbReference type="EMBL" id="KZV88577.1"/>
    </source>
</evidence>
<dbReference type="SUPFAM" id="SSF52374">
    <property type="entry name" value="Nucleotidylyl transferase"/>
    <property type="match status" value="1"/>
</dbReference>
<evidence type="ECO:0000256" key="7">
    <source>
        <dbReference type="ARBA" id="ARBA00047469"/>
    </source>
</evidence>
<keyword evidence="3 8" id="KW-0547">Nucleotide-binding</keyword>
<keyword evidence="2 8" id="KW-0436">Ligase</keyword>
<dbReference type="GO" id="GO:0006429">
    <property type="term" value="P:leucyl-tRNA aminoacylation"/>
    <property type="evidence" value="ECO:0007669"/>
    <property type="project" value="InterPro"/>
</dbReference>
<feature type="domain" description="Methionyl/Leucyl tRNA synthetase" evidence="9">
    <location>
        <begin position="279"/>
        <end position="379"/>
    </location>
</feature>
<dbReference type="GO" id="GO:0016740">
    <property type="term" value="F:transferase activity"/>
    <property type="evidence" value="ECO:0007669"/>
    <property type="project" value="UniProtKB-KW"/>
</dbReference>
<keyword evidence="11" id="KW-1185">Reference proteome</keyword>
<evidence type="ECO:0000256" key="1">
    <source>
        <dbReference type="ARBA" id="ARBA00005594"/>
    </source>
</evidence>
<dbReference type="PANTHER" id="PTHR45794:SF1">
    <property type="entry name" value="LEUCINE--TRNA LIGASE, CYTOPLASMIC"/>
    <property type="match status" value="1"/>
</dbReference>
<evidence type="ECO:0000259" key="9">
    <source>
        <dbReference type="Pfam" id="PF09334"/>
    </source>
</evidence>
<evidence type="ECO:0000256" key="2">
    <source>
        <dbReference type="ARBA" id="ARBA00022598"/>
    </source>
</evidence>
<evidence type="ECO:0000256" key="6">
    <source>
        <dbReference type="ARBA" id="ARBA00023146"/>
    </source>
</evidence>
<protein>
    <submittedName>
        <fullName evidence="10">Nucleotidylyl transferase</fullName>
    </submittedName>
</protein>
<dbReference type="PANTHER" id="PTHR45794">
    <property type="entry name" value="LEUCYL-TRNA SYNTHETASE"/>
    <property type="match status" value="1"/>
</dbReference>
<dbReference type="InterPro" id="IPR014729">
    <property type="entry name" value="Rossmann-like_a/b/a_fold"/>
</dbReference>
<dbReference type="OrthoDB" id="10249672at2759"/>
<keyword evidence="4 8" id="KW-0067">ATP-binding</keyword>
<evidence type="ECO:0000313" key="11">
    <source>
        <dbReference type="Proteomes" id="UP000077266"/>
    </source>
</evidence>
<dbReference type="GO" id="GO:0005524">
    <property type="term" value="F:ATP binding"/>
    <property type="evidence" value="ECO:0007669"/>
    <property type="project" value="UniProtKB-KW"/>
</dbReference>
<gene>
    <name evidence="10" type="ORF">EXIGLDRAFT_696609</name>
</gene>
<dbReference type="AlphaFoldDB" id="A0A165F8I3"/>
<dbReference type="Proteomes" id="UP000077266">
    <property type="component" value="Unassembled WGS sequence"/>
</dbReference>
<dbReference type="EMBL" id="KV426097">
    <property type="protein sequence ID" value="KZV88577.1"/>
    <property type="molecule type" value="Genomic_DNA"/>
</dbReference>
<dbReference type="InterPro" id="IPR004493">
    <property type="entry name" value="Leu-tRNA-synth_Ia_arc/euk"/>
</dbReference>